<feature type="domain" description="RING-type" evidence="6">
    <location>
        <begin position="811"/>
        <end position="866"/>
    </location>
</feature>
<feature type="compositionally biased region" description="Polar residues" evidence="5">
    <location>
        <begin position="58"/>
        <end position="74"/>
    </location>
</feature>
<dbReference type="PANTHER" id="PTHR22996">
    <property type="entry name" value="MAHOGUNIN"/>
    <property type="match status" value="1"/>
</dbReference>
<feature type="region of interest" description="Disordered" evidence="5">
    <location>
        <begin position="777"/>
        <end position="803"/>
    </location>
</feature>
<keyword evidence="3" id="KW-0862">Zinc</keyword>
<evidence type="ECO:0000256" key="3">
    <source>
        <dbReference type="ARBA" id="ARBA00022833"/>
    </source>
</evidence>
<keyword evidence="1" id="KW-0479">Metal-binding</keyword>
<dbReference type="InterPro" id="IPR045194">
    <property type="entry name" value="MGRN1/RNF157-like"/>
</dbReference>
<feature type="region of interest" description="Disordered" evidence="5">
    <location>
        <begin position="621"/>
        <end position="681"/>
    </location>
</feature>
<dbReference type="PROSITE" id="PS50089">
    <property type="entry name" value="ZF_RING_2"/>
    <property type="match status" value="1"/>
</dbReference>
<feature type="region of interest" description="Disordered" evidence="5">
    <location>
        <begin position="1"/>
        <end position="91"/>
    </location>
</feature>
<protein>
    <recommendedName>
        <fullName evidence="6">RING-type domain-containing protein</fullName>
    </recommendedName>
</protein>
<dbReference type="PROSITE" id="PS00518">
    <property type="entry name" value="ZF_RING_1"/>
    <property type="match status" value="1"/>
</dbReference>
<name>A0A2N8UHG7_9BASI</name>
<feature type="compositionally biased region" description="Polar residues" evidence="5">
    <location>
        <begin position="25"/>
        <end position="37"/>
    </location>
</feature>
<evidence type="ECO:0000256" key="2">
    <source>
        <dbReference type="ARBA" id="ARBA00022771"/>
    </source>
</evidence>
<dbReference type="InterPro" id="IPR001841">
    <property type="entry name" value="Znf_RING"/>
</dbReference>
<reference evidence="7 8" key="1">
    <citation type="submission" date="2017-02" db="EMBL/GenBank/DDBJ databases">
        <authorList>
            <person name="Peterson S.W."/>
        </authorList>
    </citation>
    <scope>NUCLEOTIDE SEQUENCE [LARGE SCALE GENOMIC DNA]</scope>
    <source>
        <strain evidence="7 8">SRS1_H2-8</strain>
    </source>
</reference>
<accession>A0A2N8UHG7</accession>
<dbReference type="InterPro" id="IPR013083">
    <property type="entry name" value="Znf_RING/FYVE/PHD"/>
</dbReference>
<feature type="region of interest" description="Disordered" evidence="5">
    <location>
        <begin position="553"/>
        <end position="582"/>
    </location>
</feature>
<dbReference type="Proteomes" id="UP000239563">
    <property type="component" value="Chromosome XI"/>
</dbReference>
<feature type="region of interest" description="Disordered" evidence="5">
    <location>
        <begin position="588"/>
        <end position="607"/>
    </location>
</feature>
<dbReference type="Gene3D" id="3.30.40.10">
    <property type="entry name" value="Zinc/RING finger domain, C3HC4 (zinc finger)"/>
    <property type="match status" value="1"/>
</dbReference>
<feature type="compositionally biased region" description="Low complexity" evidence="5">
    <location>
        <begin position="624"/>
        <end position="661"/>
    </location>
</feature>
<feature type="region of interest" description="Disordered" evidence="5">
    <location>
        <begin position="228"/>
        <end position="259"/>
    </location>
</feature>
<dbReference type="SMART" id="SM00184">
    <property type="entry name" value="RING"/>
    <property type="match status" value="1"/>
</dbReference>
<evidence type="ECO:0000259" key="6">
    <source>
        <dbReference type="PROSITE" id="PS50089"/>
    </source>
</evidence>
<evidence type="ECO:0000256" key="4">
    <source>
        <dbReference type="PROSITE-ProRule" id="PRU00175"/>
    </source>
</evidence>
<organism evidence="7 8">
    <name type="scientific">Sporisorium reilianum f. sp. reilianum</name>
    <dbReference type="NCBI Taxonomy" id="72559"/>
    <lineage>
        <taxon>Eukaryota</taxon>
        <taxon>Fungi</taxon>
        <taxon>Dikarya</taxon>
        <taxon>Basidiomycota</taxon>
        <taxon>Ustilaginomycotina</taxon>
        <taxon>Ustilaginomycetes</taxon>
        <taxon>Ustilaginales</taxon>
        <taxon>Ustilaginaceae</taxon>
        <taxon>Sporisorium</taxon>
    </lineage>
</organism>
<dbReference type="PANTHER" id="PTHR22996:SF0">
    <property type="entry name" value="RE60872P-RELATED"/>
    <property type="match status" value="1"/>
</dbReference>
<sequence>MSSLLSFARAGPAHRTPLDEEAAVASSSTNPQRSSRWSRPFGIGSSSSGNQHALAVEMSSQPSATAQTANNSDNLDIEQGQPRHERGASGRSILSAISISSLSNLRQRDSDRERRRQDARVQAQGDGGGGSGTGRAGGAALTSLGGGSPLATVLLARPTAAAAASTSASASAARTANKKSRSTRREREEAATLFGPNLANYFGSGISSSGAVSSHGAGVPQPAAIPVAAPPLPSSPQAADDSAIGAATTDTSYPQNSLNSRRARLGSRGRARGASLSGLSVMSLGAESVTSLGVINAERTVDTTHATGMMHGSTADLIDQLNRDGPSADGSIAMSEGIDIGTLQRWIQRSTGIPANDASADAASPAPATCGPPVCTTLQSFVNLKRNTLKLSTSTTTSSKSDAFGGKASDAAAAAASADANILRSRPSLSVLPTLSYGSASAVATPAGRDLLPEPTHALYFEYDCAAPYASVQIFIRASRKHGSWLNWTPSAEPGAHPLSSSTNDDGSPAWLAQCGPPPHVLGWPVHVAKLKKGFGVGHTANIPLHLQYYAPPKPKKAEPSSAAAAAASASAGDTSDKDASVQRALSFKRVPEPPTPAAIPETPGFEFNRRLELDADDADEDAANTNTRGGPGATAAARPGSSARTDAAAEPDAAAPSLATEGMVAEPVVEQETKEQRLAREKAERETLKLAIVVEALDDNARPLREPNLQTSYLRLTSLPVKKPVAERLADLTSSQGFEAQEAPRTWTSQMEGQEAEIGPHRFQLQELYGLSSKPPAVAPAAVEGADDDEAGTAPPPPPVDLDASNGSECLICLSSPPTTLLLPCTHGLCLECAVQLRDSVVGIRQSERRRGRTPRRKYACPVCRRTYTSMLHLSKADEKAVAQQLQHEHA</sequence>
<proteinExistence type="predicted"/>
<dbReference type="Pfam" id="PF13920">
    <property type="entry name" value="zf-C3HC4_3"/>
    <property type="match status" value="1"/>
</dbReference>
<feature type="compositionally biased region" description="Basic and acidic residues" evidence="5">
    <location>
        <begin position="672"/>
        <end position="681"/>
    </location>
</feature>
<feature type="region of interest" description="Disordered" evidence="5">
    <location>
        <begin position="103"/>
        <end position="140"/>
    </location>
</feature>
<dbReference type="GO" id="GO:0005737">
    <property type="term" value="C:cytoplasm"/>
    <property type="evidence" value="ECO:0007669"/>
    <property type="project" value="TreeGrafter"/>
</dbReference>
<evidence type="ECO:0000256" key="5">
    <source>
        <dbReference type="SAM" id="MobiDB-lite"/>
    </source>
</evidence>
<evidence type="ECO:0000256" key="1">
    <source>
        <dbReference type="ARBA" id="ARBA00022723"/>
    </source>
</evidence>
<feature type="compositionally biased region" description="Basic and acidic residues" evidence="5">
    <location>
        <begin position="106"/>
        <end position="119"/>
    </location>
</feature>
<feature type="compositionally biased region" description="Low complexity" evidence="5">
    <location>
        <begin position="164"/>
        <end position="175"/>
    </location>
</feature>
<dbReference type="EMBL" id="LT795064">
    <property type="protein sequence ID" value="SJX64152.1"/>
    <property type="molecule type" value="Genomic_DNA"/>
</dbReference>
<feature type="compositionally biased region" description="Gly residues" evidence="5">
    <location>
        <begin position="125"/>
        <end position="137"/>
    </location>
</feature>
<dbReference type="GO" id="GO:0061630">
    <property type="term" value="F:ubiquitin protein ligase activity"/>
    <property type="evidence" value="ECO:0007669"/>
    <property type="project" value="UniProtKB-EC"/>
</dbReference>
<dbReference type="SUPFAM" id="SSF57850">
    <property type="entry name" value="RING/U-box"/>
    <property type="match status" value="1"/>
</dbReference>
<dbReference type="AlphaFoldDB" id="A0A2N8UHG7"/>
<feature type="compositionally biased region" description="Low complexity" evidence="5">
    <location>
        <begin position="235"/>
        <end position="244"/>
    </location>
</feature>
<evidence type="ECO:0000313" key="7">
    <source>
        <dbReference type="EMBL" id="SJX64152.1"/>
    </source>
</evidence>
<feature type="compositionally biased region" description="Low complexity" evidence="5">
    <location>
        <begin position="560"/>
        <end position="574"/>
    </location>
</feature>
<keyword evidence="2 4" id="KW-0863">Zinc-finger</keyword>
<dbReference type="GO" id="GO:0016567">
    <property type="term" value="P:protein ubiquitination"/>
    <property type="evidence" value="ECO:0007669"/>
    <property type="project" value="TreeGrafter"/>
</dbReference>
<dbReference type="InterPro" id="IPR017907">
    <property type="entry name" value="Znf_RING_CS"/>
</dbReference>
<dbReference type="GO" id="GO:0008270">
    <property type="term" value="F:zinc ion binding"/>
    <property type="evidence" value="ECO:0007669"/>
    <property type="project" value="UniProtKB-KW"/>
</dbReference>
<feature type="region of interest" description="Disordered" evidence="5">
    <location>
        <begin position="164"/>
        <end position="189"/>
    </location>
</feature>
<gene>
    <name evidence="7" type="ORF">SRS1_14806</name>
</gene>
<evidence type="ECO:0000313" key="8">
    <source>
        <dbReference type="Proteomes" id="UP000239563"/>
    </source>
</evidence>